<comment type="similarity">
    <text evidence="2">Belongs to the glutamate-gated ion channel (TC 1.A.10.1) family.</text>
</comment>
<dbReference type="GO" id="GO:0015276">
    <property type="term" value="F:ligand-gated monoatomic ion channel activity"/>
    <property type="evidence" value="ECO:0007669"/>
    <property type="project" value="InterPro"/>
</dbReference>
<protein>
    <recommendedName>
        <fullName evidence="10">Ionotropic glutamate receptor C-terminal domain-containing protein</fullName>
    </recommendedName>
</protein>
<dbReference type="InterPro" id="IPR052192">
    <property type="entry name" value="Insect_Ionotropic_Sensory_Rcpt"/>
</dbReference>
<dbReference type="PANTHER" id="PTHR42643:SF33">
    <property type="entry name" value="GLUTAMATE RECEPTOR 2-LIKE PROTEIN"/>
    <property type="match status" value="1"/>
</dbReference>
<dbReference type="Gene3D" id="1.10.287.70">
    <property type="match status" value="1"/>
</dbReference>
<keyword evidence="3" id="KW-1003">Cell membrane</keyword>
<evidence type="ECO:0000256" key="3">
    <source>
        <dbReference type="ARBA" id="ARBA00022475"/>
    </source>
</evidence>
<evidence type="ECO:0000256" key="9">
    <source>
        <dbReference type="SAM" id="Phobius"/>
    </source>
</evidence>
<evidence type="ECO:0000313" key="12">
    <source>
        <dbReference type="Proteomes" id="UP001153636"/>
    </source>
</evidence>
<feature type="transmembrane region" description="Helical" evidence="9">
    <location>
        <begin position="62"/>
        <end position="81"/>
    </location>
</feature>
<accession>A0A9P0GIA7</accession>
<feature type="transmembrane region" description="Helical" evidence="9">
    <location>
        <begin position="136"/>
        <end position="157"/>
    </location>
</feature>
<evidence type="ECO:0000256" key="5">
    <source>
        <dbReference type="ARBA" id="ARBA00022989"/>
    </source>
</evidence>
<name>A0A9P0GIA7_9CUCU</name>
<sequence length="348" mass="39211">MIGELIRKEADIGGSPLFFTEDRVDVIEYIAMTTPTKSYFVFREPKLSYVTNVFTLPFDRDVWLSTIALMIITGFFLYYILHWEVKKEKYVPEIGSSDNLAQKATILDVALISFGALCQQASHSVPSSLPGRITTFLLFISLMFLYTSYAANIVALLQSSSSSIQTLADLLNSRLEVGVDDTVFNKYYFPNSKEPIRRALYQRKVAPPGKKPHFLPLLEGVKRIREGLFAFHFESGVGYKVIGEIFHEDEKCGLQRISFLEVIDPWLAIQKHSPYKKLLKIGLEKIRESGIQNREVGLIYTKKPECVSRGSSFISVGIVDCYPAAVVLVVGIIASIFIWIIEVIISEG</sequence>
<dbReference type="Proteomes" id="UP001153636">
    <property type="component" value="Chromosome 4"/>
</dbReference>
<proteinExistence type="inferred from homology"/>
<reference evidence="11" key="1">
    <citation type="submission" date="2022-01" db="EMBL/GenBank/DDBJ databases">
        <authorList>
            <person name="King R."/>
        </authorList>
    </citation>
    <scope>NUCLEOTIDE SEQUENCE</scope>
</reference>
<dbReference type="GO" id="GO:0005886">
    <property type="term" value="C:plasma membrane"/>
    <property type="evidence" value="ECO:0007669"/>
    <property type="project" value="UniProtKB-SubCell"/>
</dbReference>
<dbReference type="GO" id="GO:0050906">
    <property type="term" value="P:detection of stimulus involved in sensory perception"/>
    <property type="evidence" value="ECO:0007669"/>
    <property type="project" value="UniProtKB-ARBA"/>
</dbReference>
<comment type="subcellular location">
    <subcellularLocation>
        <location evidence="1">Cell membrane</location>
        <topology evidence="1">Multi-pass membrane protein</topology>
    </subcellularLocation>
</comment>
<feature type="domain" description="Ionotropic glutamate receptor C-terminal" evidence="10">
    <location>
        <begin position="61"/>
        <end position="252"/>
    </location>
</feature>
<organism evidence="11 12">
    <name type="scientific">Psylliodes chrysocephalus</name>
    <dbReference type="NCBI Taxonomy" id="3402493"/>
    <lineage>
        <taxon>Eukaryota</taxon>
        <taxon>Metazoa</taxon>
        <taxon>Ecdysozoa</taxon>
        <taxon>Arthropoda</taxon>
        <taxon>Hexapoda</taxon>
        <taxon>Insecta</taxon>
        <taxon>Pterygota</taxon>
        <taxon>Neoptera</taxon>
        <taxon>Endopterygota</taxon>
        <taxon>Coleoptera</taxon>
        <taxon>Polyphaga</taxon>
        <taxon>Cucujiformia</taxon>
        <taxon>Chrysomeloidea</taxon>
        <taxon>Chrysomelidae</taxon>
        <taxon>Galerucinae</taxon>
        <taxon>Alticini</taxon>
        <taxon>Psylliodes</taxon>
    </lineage>
</organism>
<evidence type="ECO:0000256" key="2">
    <source>
        <dbReference type="ARBA" id="ARBA00008685"/>
    </source>
</evidence>
<dbReference type="InterPro" id="IPR001320">
    <property type="entry name" value="Iontro_rcpt_C"/>
</dbReference>
<dbReference type="AlphaFoldDB" id="A0A9P0GIA7"/>
<evidence type="ECO:0000256" key="1">
    <source>
        <dbReference type="ARBA" id="ARBA00004651"/>
    </source>
</evidence>
<feature type="transmembrane region" description="Helical" evidence="9">
    <location>
        <begin position="322"/>
        <end position="345"/>
    </location>
</feature>
<dbReference type="SUPFAM" id="SSF53850">
    <property type="entry name" value="Periplasmic binding protein-like II"/>
    <property type="match status" value="1"/>
</dbReference>
<dbReference type="PANTHER" id="PTHR42643">
    <property type="entry name" value="IONOTROPIC RECEPTOR 20A-RELATED"/>
    <property type="match status" value="1"/>
</dbReference>
<keyword evidence="5 9" id="KW-1133">Transmembrane helix</keyword>
<evidence type="ECO:0000259" key="10">
    <source>
        <dbReference type="Pfam" id="PF00060"/>
    </source>
</evidence>
<gene>
    <name evidence="11" type="ORF">PSYICH_LOCUS9772</name>
</gene>
<evidence type="ECO:0000256" key="6">
    <source>
        <dbReference type="ARBA" id="ARBA00023136"/>
    </source>
</evidence>
<evidence type="ECO:0000313" key="11">
    <source>
        <dbReference type="EMBL" id="CAH1110302.1"/>
    </source>
</evidence>
<evidence type="ECO:0000256" key="8">
    <source>
        <dbReference type="ARBA" id="ARBA00023180"/>
    </source>
</evidence>
<keyword evidence="8" id="KW-0325">Glycoprotein</keyword>
<keyword evidence="4 9" id="KW-0812">Transmembrane</keyword>
<evidence type="ECO:0000256" key="7">
    <source>
        <dbReference type="ARBA" id="ARBA00023170"/>
    </source>
</evidence>
<evidence type="ECO:0000256" key="4">
    <source>
        <dbReference type="ARBA" id="ARBA00022692"/>
    </source>
</evidence>
<keyword evidence="7" id="KW-0675">Receptor</keyword>
<dbReference type="EMBL" id="OV651816">
    <property type="protein sequence ID" value="CAH1110302.1"/>
    <property type="molecule type" value="Genomic_DNA"/>
</dbReference>
<dbReference type="Pfam" id="PF00060">
    <property type="entry name" value="Lig_chan"/>
    <property type="match status" value="1"/>
</dbReference>
<keyword evidence="12" id="KW-1185">Reference proteome</keyword>
<keyword evidence="6 9" id="KW-0472">Membrane</keyword>
<dbReference type="OrthoDB" id="6117597at2759"/>